<reference evidence="13" key="1">
    <citation type="journal article" date="2021" name="PeerJ">
        <title>Extensive microbial diversity within the chicken gut microbiome revealed by metagenomics and culture.</title>
        <authorList>
            <person name="Gilroy R."/>
            <person name="Ravi A."/>
            <person name="Getino M."/>
            <person name="Pursley I."/>
            <person name="Horton D.L."/>
            <person name="Alikhan N.F."/>
            <person name="Baker D."/>
            <person name="Gharbi K."/>
            <person name="Hall N."/>
            <person name="Watson M."/>
            <person name="Adriaenssens E.M."/>
            <person name="Foster-Nyarko E."/>
            <person name="Jarju S."/>
            <person name="Secka A."/>
            <person name="Antonio M."/>
            <person name="Oren A."/>
            <person name="Chaudhuri R.R."/>
            <person name="La Ragione R."/>
            <person name="Hildebrand F."/>
            <person name="Pallen M.J."/>
        </authorList>
    </citation>
    <scope>NUCLEOTIDE SEQUENCE</scope>
    <source>
        <strain evidence="13">ChiBcec16_6824</strain>
    </source>
</reference>
<evidence type="ECO:0000256" key="11">
    <source>
        <dbReference type="SAM" id="Phobius"/>
    </source>
</evidence>
<evidence type="ECO:0000256" key="10">
    <source>
        <dbReference type="ARBA" id="ARBA00023136"/>
    </source>
</evidence>
<evidence type="ECO:0000256" key="9">
    <source>
        <dbReference type="ARBA" id="ARBA00023049"/>
    </source>
</evidence>
<keyword evidence="8 11" id="KW-1133">Transmembrane helix</keyword>
<evidence type="ECO:0000256" key="8">
    <source>
        <dbReference type="ARBA" id="ARBA00022989"/>
    </source>
</evidence>
<dbReference type="Gene3D" id="2.30.42.10">
    <property type="match status" value="1"/>
</dbReference>
<evidence type="ECO:0000313" key="14">
    <source>
        <dbReference type="Proteomes" id="UP000823868"/>
    </source>
</evidence>
<dbReference type="GO" id="GO:0004222">
    <property type="term" value="F:metalloendopeptidase activity"/>
    <property type="evidence" value="ECO:0007669"/>
    <property type="project" value="InterPro"/>
</dbReference>
<evidence type="ECO:0000256" key="3">
    <source>
        <dbReference type="ARBA" id="ARBA00007931"/>
    </source>
</evidence>
<feature type="transmembrane region" description="Helical" evidence="11">
    <location>
        <begin position="89"/>
        <end position="110"/>
    </location>
</feature>
<evidence type="ECO:0000256" key="6">
    <source>
        <dbReference type="ARBA" id="ARBA00022801"/>
    </source>
</evidence>
<evidence type="ECO:0000256" key="4">
    <source>
        <dbReference type="ARBA" id="ARBA00022670"/>
    </source>
</evidence>
<feature type="transmembrane region" description="Helical" evidence="11">
    <location>
        <begin position="297"/>
        <end position="317"/>
    </location>
</feature>
<feature type="transmembrane region" description="Helical" evidence="11">
    <location>
        <begin position="329"/>
        <end position="351"/>
    </location>
</feature>
<comment type="subcellular location">
    <subcellularLocation>
        <location evidence="2">Membrane</location>
        <topology evidence="2">Multi-pass membrane protein</topology>
    </subcellularLocation>
</comment>
<reference evidence="13" key="2">
    <citation type="submission" date="2021-04" db="EMBL/GenBank/DDBJ databases">
        <authorList>
            <person name="Gilroy R."/>
        </authorList>
    </citation>
    <scope>NUCLEOTIDE SEQUENCE</scope>
    <source>
        <strain evidence="13">ChiBcec16_6824</strain>
    </source>
</reference>
<evidence type="ECO:0000256" key="1">
    <source>
        <dbReference type="ARBA" id="ARBA00001947"/>
    </source>
</evidence>
<comment type="cofactor">
    <cofactor evidence="1">
        <name>Zn(2+)</name>
        <dbReference type="ChEBI" id="CHEBI:29105"/>
    </cofactor>
</comment>
<proteinExistence type="inferred from homology"/>
<dbReference type="AlphaFoldDB" id="A0A9D1Y6E4"/>
<dbReference type="PANTHER" id="PTHR42837:SF2">
    <property type="entry name" value="MEMBRANE METALLOPROTEASE ARASP2, CHLOROPLASTIC-RELATED"/>
    <property type="match status" value="1"/>
</dbReference>
<dbReference type="InterPro" id="IPR008915">
    <property type="entry name" value="Peptidase_M50"/>
</dbReference>
<dbReference type="EMBL" id="DXDX01000004">
    <property type="protein sequence ID" value="HIY20301.1"/>
    <property type="molecule type" value="Genomic_DNA"/>
</dbReference>
<dbReference type="CDD" id="cd06163">
    <property type="entry name" value="S2P-M50_PDZ_RseP-like"/>
    <property type="match status" value="1"/>
</dbReference>
<organism evidence="13 14">
    <name type="scientific">Candidatus Flavonifractor merdigallinarum</name>
    <dbReference type="NCBI Taxonomy" id="2838589"/>
    <lineage>
        <taxon>Bacteria</taxon>
        <taxon>Bacillati</taxon>
        <taxon>Bacillota</taxon>
        <taxon>Clostridia</taxon>
        <taxon>Eubacteriales</taxon>
        <taxon>Oscillospiraceae</taxon>
        <taxon>Flavonifractor</taxon>
    </lineage>
</organism>
<dbReference type="Proteomes" id="UP000823868">
    <property type="component" value="Unassembled WGS sequence"/>
</dbReference>
<feature type="domain" description="Peptidase M50" evidence="12">
    <location>
        <begin position="7"/>
        <end position="340"/>
    </location>
</feature>
<dbReference type="InterPro" id="IPR036034">
    <property type="entry name" value="PDZ_sf"/>
</dbReference>
<name>A0A9D1Y6E4_9FIRM</name>
<keyword evidence="9" id="KW-0482">Metalloprotease</keyword>
<keyword evidence="4" id="KW-0645">Protease</keyword>
<keyword evidence="10 11" id="KW-0472">Membrane</keyword>
<keyword evidence="5 11" id="KW-0812">Transmembrane</keyword>
<evidence type="ECO:0000259" key="12">
    <source>
        <dbReference type="Pfam" id="PF02163"/>
    </source>
</evidence>
<feature type="transmembrane region" description="Helical" evidence="11">
    <location>
        <begin position="269"/>
        <end position="291"/>
    </location>
</feature>
<gene>
    <name evidence="13" type="ORF">H9841_00175</name>
</gene>
<evidence type="ECO:0000256" key="7">
    <source>
        <dbReference type="ARBA" id="ARBA00022833"/>
    </source>
</evidence>
<comment type="caution">
    <text evidence="13">The sequence shown here is derived from an EMBL/GenBank/DDBJ whole genome shotgun (WGS) entry which is preliminary data.</text>
</comment>
<evidence type="ECO:0000256" key="2">
    <source>
        <dbReference type="ARBA" id="ARBA00004141"/>
    </source>
</evidence>
<accession>A0A9D1Y6E4</accession>
<evidence type="ECO:0000256" key="5">
    <source>
        <dbReference type="ARBA" id="ARBA00022692"/>
    </source>
</evidence>
<evidence type="ECO:0000313" key="13">
    <source>
        <dbReference type="EMBL" id="HIY20301.1"/>
    </source>
</evidence>
<keyword evidence="6" id="KW-0378">Hydrolase</keyword>
<protein>
    <submittedName>
        <fullName evidence="13">M50 family metallopeptidase</fullName>
    </submittedName>
</protein>
<dbReference type="GO" id="GO:0006508">
    <property type="term" value="P:proteolysis"/>
    <property type="evidence" value="ECO:0007669"/>
    <property type="project" value="UniProtKB-KW"/>
</dbReference>
<dbReference type="PANTHER" id="PTHR42837">
    <property type="entry name" value="REGULATOR OF SIGMA-E PROTEASE RSEP"/>
    <property type="match status" value="1"/>
</dbReference>
<dbReference type="Pfam" id="PF02163">
    <property type="entry name" value="Peptidase_M50"/>
    <property type="match status" value="1"/>
</dbReference>
<comment type="similarity">
    <text evidence="3">Belongs to the peptidase M50B family.</text>
</comment>
<dbReference type="InterPro" id="IPR004387">
    <property type="entry name" value="Pept_M50_Zn"/>
</dbReference>
<keyword evidence="7" id="KW-0862">Zinc</keyword>
<dbReference type="GO" id="GO:0016020">
    <property type="term" value="C:membrane"/>
    <property type="evidence" value="ECO:0007669"/>
    <property type="project" value="UniProtKB-SubCell"/>
</dbReference>
<sequence>MLYIIVAILMFGLLIAVHEFGHFITAKLLGVRVNEFAIGMGPSLFKRQKGETLYALRVLPIGGYCALEGEDEATDDPRSFQNKPAWRKVIILVAGSAMNFLTGLVILLLLSIPATGYQLPAVGGFLEGYGIENCGLQYGDRFLEIDGHGVWTFSDAKLLLDRAGDTVDFVVERNGEKISLPDVSIPFQTKETEQGTTRLRGLQMGAITIPATVGNRITMSALEAADMVRIVWFSLGDLVRGAVGLRDLSGPIGIIDAVEEVGTSTANDYGVIAALQQVIYLMAFIAINLAVMNLLPIPALDGGRIFFLILGGLYHAVTRRSLNPKYENAVNMVCFFCLLGLMAVVAVSDVFKLF</sequence>
<dbReference type="SUPFAM" id="SSF50156">
    <property type="entry name" value="PDZ domain-like"/>
    <property type="match status" value="1"/>
</dbReference>